<dbReference type="PROSITE" id="PS51257">
    <property type="entry name" value="PROKAR_LIPOPROTEIN"/>
    <property type="match status" value="1"/>
</dbReference>
<name>A0A9Q4KU10_9EURY</name>
<proteinExistence type="predicted"/>
<dbReference type="AlphaFoldDB" id="A0A9Q4KU10"/>
<comment type="caution">
    <text evidence="1">The sequence shown here is derived from an EMBL/GenBank/DDBJ whole genome shotgun (WGS) entry which is preliminary data.</text>
</comment>
<protein>
    <submittedName>
        <fullName evidence="1">S9 family peptidase</fullName>
    </submittedName>
</protein>
<accession>A0A9Q4KU10</accession>
<keyword evidence="2" id="KW-1185">Reference proteome</keyword>
<dbReference type="InterPro" id="IPR029058">
    <property type="entry name" value="AB_hydrolase_fold"/>
</dbReference>
<sequence length="291" mass="30172">MKWTVLLLFCVTAVVLGAGCTSPGAKETVPLYSLDDTGALSIVGITSVYEESPSEISPKNGSVVLSRLIFSDNYGNVHAILAAPAHPVAAVVMVPGAGVAATAHQERAVTYAERGIAMVVLDLRGNGGETTGHTDGLSGDLRRFTSGTTPQWYLTIGDIMAARMMLTERFGVPVYIIGSSNGGMTGAVAASIDSGDSGYFGVSTSGISAGDDASQDVLSFVRSVDPGAYVAGISPDPVWLFHSPSDSVIPYQKGLSLFNAAEDPKNFESFNGTHGITPEVDTMITGAILTF</sequence>
<dbReference type="EMBL" id="JAKELO010000002">
    <property type="protein sequence ID" value="MDE4908624.1"/>
    <property type="molecule type" value="Genomic_DNA"/>
</dbReference>
<organism evidence="1 2">
    <name type="scientific">Methanogenium marinum</name>
    <dbReference type="NCBI Taxonomy" id="348610"/>
    <lineage>
        <taxon>Archaea</taxon>
        <taxon>Methanobacteriati</taxon>
        <taxon>Methanobacteriota</taxon>
        <taxon>Stenosarchaea group</taxon>
        <taxon>Methanomicrobia</taxon>
        <taxon>Methanomicrobiales</taxon>
        <taxon>Methanomicrobiaceae</taxon>
        <taxon>Methanogenium</taxon>
    </lineage>
</organism>
<dbReference type="SUPFAM" id="SSF53474">
    <property type="entry name" value="alpha/beta-Hydrolases"/>
    <property type="match status" value="1"/>
</dbReference>
<dbReference type="RefSeq" id="WP_274925245.1">
    <property type="nucleotide sequence ID" value="NZ_JAKELO010000002.1"/>
</dbReference>
<dbReference type="Proteomes" id="UP001143747">
    <property type="component" value="Unassembled WGS sequence"/>
</dbReference>
<reference evidence="1" key="1">
    <citation type="submission" date="2022-01" db="EMBL/GenBank/DDBJ databases">
        <title>Draft genome of Methanogenium marinum DSM 15558.</title>
        <authorList>
            <person name="Chen S.-C."/>
            <person name="You Y.-T."/>
        </authorList>
    </citation>
    <scope>NUCLEOTIDE SEQUENCE</scope>
    <source>
        <strain evidence="1">DSM 15558</strain>
    </source>
</reference>
<dbReference type="Gene3D" id="3.40.50.1820">
    <property type="entry name" value="alpha/beta hydrolase"/>
    <property type="match status" value="1"/>
</dbReference>
<evidence type="ECO:0000313" key="1">
    <source>
        <dbReference type="EMBL" id="MDE4908624.1"/>
    </source>
</evidence>
<gene>
    <name evidence="1" type="ORF">L0665_08400</name>
</gene>
<evidence type="ECO:0000313" key="2">
    <source>
        <dbReference type="Proteomes" id="UP001143747"/>
    </source>
</evidence>